<feature type="transmembrane region" description="Helical" evidence="1">
    <location>
        <begin position="61"/>
        <end position="94"/>
    </location>
</feature>
<dbReference type="Proteomes" id="UP000326500">
    <property type="component" value="Unassembled WGS sequence"/>
</dbReference>
<evidence type="ECO:0000313" key="2">
    <source>
        <dbReference type="EMBL" id="SDK33195.1"/>
    </source>
</evidence>
<organism evidence="2 3">
    <name type="scientific">Methanoculleus thermophilus</name>
    <dbReference type="NCBI Taxonomy" id="2200"/>
    <lineage>
        <taxon>Archaea</taxon>
        <taxon>Methanobacteriati</taxon>
        <taxon>Methanobacteriota</taxon>
        <taxon>Stenosarchaea group</taxon>
        <taxon>Methanomicrobia</taxon>
        <taxon>Methanomicrobiales</taxon>
        <taxon>Methanomicrobiaceae</taxon>
        <taxon>Methanoculleus</taxon>
    </lineage>
</organism>
<feature type="transmembrane region" description="Helical" evidence="1">
    <location>
        <begin position="31"/>
        <end position="49"/>
    </location>
</feature>
<evidence type="ECO:0000313" key="3">
    <source>
        <dbReference type="Proteomes" id="UP000326500"/>
    </source>
</evidence>
<name>A0A1G9B310_9EURY</name>
<keyword evidence="1" id="KW-0472">Membrane</keyword>
<protein>
    <submittedName>
        <fullName evidence="2">Uncharacterized protein</fullName>
    </submittedName>
</protein>
<dbReference type="EMBL" id="FNFT01000007">
    <property type="protein sequence ID" value="SDK33195.1"/>
    <property type="molecule type" value="Genomic_DNA"/>
</dbReference>
<keyword evidence="1" id="KW-0812">Transmembrane</keyword>
<reference evidence="2 3" key="1">
    <citation type="submission" date="2016-10" db="EMBL/GenBank/DDBJ databases">
        <authorList>
            <person name="Varghese N."/>
            <person name="Submissions S."/>
        </authorList>
    </citation>
    <scope>NUCLEOTIDE SEQUENCE [LARGE SCALE GENOMIC DNA]</scope>
    <source>
        <strain evidence="2 3">DSM 2373</strain>
    </source>
</reference>
<proteinExistence type="predicted"/>
<keyword evidence="3" id="KW-1185">Reference proteome</keyword>
<accession>A0A1G9B310</accession>
<keyword evidence="1" id="KW-1133">Transmembrane helix</keyword>
<dbReference type="AlphaFoldDB" id="A0A1G9B310"/>
<gene>
    <name evidence="2" type="ORF">SAMN04488571_107136</name>
</gene>
<sequence>MDSTLAKLAAFAITFLGSVVAYKQLNLPGWETSACIGGILLYVVIAFLIGQVFKTDILDSFWASLLITGVVMFFFHPGFGFVMIMIFFLILLIAMGNR</sequence>
<dbReference type="RefSeq" id="WP_066958411.1">
    <property type="nucleotide sequence ID" value="NZ_BCNX01000010.1"/>
</dbReference>
<evidence type="ECO:0000256" key="1">
    <source>
        <dbReference type="SAM" id="Phobius"/>
    </source>
</evidence>